<dbReference type="RefSeq" id="WP_008868905.1">
    <property type="nucleotide sequence ID" value="NZ_ACJN02000001.1"/>
</dbReference>
<dbReference type="Pfam" id="PF03445">
    <property type="entry name" value="DUF294"/>
    <property type="match status" value="1"/>
</dbReference>
<dbReference type="SMART" id="SM00116">
    <property type="entry name" value="CBS"/>
    <property type="match status" value="2"/>
</dbReference>
<dbReference type="CDD" id="cd05401">
    <property type="entry name" value="NT_GlnE_GlnD_like"/>
    <property type="match status" value="1"/>
</dbReference>
<comment type="caution">
    <text evidence="5">The sequence shown here is derived from an EMBL/GenBank/DDBJ whole genome shotgun (WGS) entry which is preliminary data.</text>
</comment>
<evidence type="ECO:0000256" key="2">
    <source>
        <dbReference type="PROSITE-ProRule" id="PRU00703"/>
    </source>
</evidence>
<accession>D6SM65</accession>
<keyword evidence="1 2" id="KW-0129">CBS domain</keyword>
<evidence type="ECO:0000259" key="4">
    <source>
        <dbReference type="PROSITE" id="PS51371"/>
    </source>
</evidence>
<dbReference type="eggNOG" id="COG2905">
    <property type="taxonomic scope" value="Bacteria"/>
</dbReference>
<dbReference type="Proteomes" id="UP000005496">
    <property type="component" value="Unassembled WGS sequence"/>
</dbReference>
<dbReference type="InterPro" id="IPR046342">
    <property type="entry name" value="CBS_dom_sf"/>
</dbReference>
<dbReference type="Pfam" id="PF00027">
    <property type="entry name" value="cNMP_binding"/>
    <property type="match status" value="1"/>
</dbReference>
<feature type="domain" description="CBS" evidence="4">
    <location>
        <begin position="169"/>
        <end position="226"/>
    </location>
</feature>
<evidence type="ECO:0000256" key="1">
    <source>
        <dbReference type="ARBA" id="ARBA00023122"/>
    </source>
</evidence>
<dbReference type="CDD" id="cd00038">
    <property type="entry name" value="CAP_ED"/>
    <property type="match status" value="1"/>
</dbReference>
<sequence>MNEQTVKFLSSVEPFDILPENEISRAAQNLTHAGFPADRTLFVQNKSILNHIYIVSSGKMEKFILEEEDKKLREILGEKSIYGGLSVLFNKSISIRTVRTLEESNIYLLPKEHFLDICSRYPEFIQHFARNFCSHMLQAPYQALITGSMDDEKQVSPSAFLNLKLKDIFSREFASCSEYASIKEAAALMRDQKKSAVVTMNALDQSIGLLTDNDLRSKVVSQNYPVHNPVKEIASRPLITLPEDSQVFEAIIMMMKHSVKHLVITDDRDNVLGIATEQDLLLAQGRSPVYLMREIQLAQTLEELKHRQLQVPGMIKSLMDSGARAGHLNRIITEISDAILKKIAAWTIDEMGHPPARFAFMILGSEGRKEQTLKTDQDNAIVYEDVEPEREEEVRKYFLELGDRICTRLDEVGFSFCNFGIMARNPKWCQSLGQWKTYFWDWIHQVEPEDLLHSSIFFDFRLGYGDKGMVNELRQYLFESLGKWKGFFRHFAENALHFKPPLDFFGNLVIKNTKEKKNCLDIKQPMQLLVDFARLYALKYFIAETNTLDRLEKLRQQGVLSGQDFDELSHAYGFMMLLRLSHQARMIVDDGKPADNLIQPKMLTYIDRQSLKEAFKRIKTAQGKMRMELTQDIGIS</sequence>
<dbReference type="InterPro" id="IPR014710">
    <property type="entry name" value="RmlC-like_jellyroll"/>
</dbReference>
<gene>
    <name evidence="5" type="ORF">Dthio_PD3211</name>
</gene>
<dbReference type="OrthoDB" id="9808528at2"/>
<dbReference type="InterPro" id="IPR018821">
    <property type="entry name" value="DUF294_put_nucleoTrafse_sb-bd"/>
</dbReference>
<dbReference type="AlphaFoldDB" id="D6SM65"/>
<dbReference type="SUPFAM" id="SSF81301">
    <property type="entry name" value="Nucleotidyltransferase"/>
    <property type="match status" value="1"/>
</dbReference>
<evidence type="ECO:0000313" key="6">
    <source>
        <dbReference type="Proteomes" id="UP000005496"/>
    </source>
</evidence>
<feature type="domain" description="Cyclic nucleotide-binding" evidence="3">
    <location>
        <begin position="14"/>
        <end position="135"/>
    </location>
</feature>
<feature type="domain" description="CBS" evidence="4">
    <location>
        <begin position="234"/>
        <end position="291"/>
    </location>
</feature>
<dbReference type="GO" id="GO:0008773">
    <property type="term" value="F:[protein-PII] uridylyltransferase activity"/>
    <property type="evidence" value="ECO:0007669"/>
    <property type="project" value="InterPro"/>
</dbReference>
<dbReference type="InterPro" id="IPR043519">
    <property type="entry name" value="NT_sf"/>
</dbReference>
<protein>
    <submittedName>
        <fullName evidence="5">CBS domain and cyclic nucleotide-regulated nucleotidyltransferase</fullName>
    </submittedName>
</protein>
<dbReference type="PROSITE" id="PS50042">
    <property type="entry name" value="CNMP_BINDING_3"/>
    <property type="match status" value="1"/>
</dbReference>
<dbReference type="Pfam" id="PF00571">
    <property type="entry name" value="CBS"/>
    <property type="match status" value="2"/>
</dbReference>
<dbReference type="PANTHER" id="PTHR43080">
    <property type="entry name" value="CBS DOMAIN-CONTAINING PROTEIN CBSX3, MITOCHONDRIAL"/>
    <property type="match status" value="1"/>
</dbReference>
<proteinExistence type="predicted"/>
<reference evidence="5" key="1">
    <citation type="submission" date="2010-05" db="EMBL/GenBank/DDBJ databases">
        <title>The draft genome of Desulfonatronospira thiodismutans ASO3-1.</title>
        <authorList>
            <consortium name="US DOE Joint Genome Institute (JGI-PGF)"/>
            <person name="Lucas S."/>
            <person name="Copeland A."/>
            <person name="Lapidus A."/>
            <person name="Cheng J.-F."/>
            <person name="Bruce D."/>
            <person name="Goodwin L."/>
            <person name="Pitluck S."/>
            <person name="Chertkov O."/>
            <person name="Brettin T."/>
            <person name="Detter J.C."/>
            <person name="Han C."/>
            <person name="Land M.L."/>
            <person name="Hauser L."/>
            <person name="Kyrpides N."/>
            <person name="Mikhailova N."/>
            <person name="Muyzer G."/>
            <person name="Woyke T."/>
        </authorList>
    </citation>
    <scope>NUCLEOTIDE SEQUENCE [LARGE SCALE GENOMIC DNA]</scope>
    <source>
        <strain evidence="5">ASO3-1</strain>
    </source>
</reference>
<dbReference type="InterPro" id="IPR005105">
    <property type="entry name" value="GlnD_Uridyltrans_N"/>
</dbReference>
<dbReference type="InterPro" id="IPR000644">
    <property type="entry name" value="CBS_dom"/>
</dbReference>
<evidence type="ECO:0000259" key="3">
    <source>
        <dbReference type="PROSITE" id="PS50042"/>
    </source>
</evidence>
<dbReference type="InterPro" id="IPR018490">
    <property type="entry name" value="cNMP-bd_dom_sf"/>
</dbReference>
<name>D6SM65_9BACT</name>
<dbReference type="Gene3D" id="2.60.120.10">
    <property type="entry name" value="Jelly Rolls"/>
    <property type="match status" value="1"/>
</dbReference>
<keyword evidence="6" id="KW-1185">Reference proteome</keyword>
<dbReference type="SUPFAM" id="SSF51206">
    <property type="entry name" value="cAMP-binding domain-like"/>
    <property type="match status" value="1"/>
</dbReference>
<dbReference type="InterPro" id="IPR051257">
    <property type="entry name" value="Diverse_CBS-Domain"/>
</dbReference>
<dbReference type="EMBL" id="ACJN02000001">
    <property type="protein sequence ID" value="EFI35776.1"/>
    <property type="molecule type" value="Genomic_DNA"/>
</dbReference>
<dbReference type="PANTHER" id="PTHR43080:SF2">
    <property type="entry name" value="CBS DOMAIN-CONTAINING PROTEIN"/>
    <property type="match status" value="1"/>
</dbReference>
<organism evidence="5 6">
    <name type="scientific">Desulfonatronospira thiodismutans ASO3-1</name>
    <dbReference type="NCBI Taxonomy" id="555779"/>
    <lineage>
        <taxon>Bacteria</taxon>
        <taxon>Pseudomonadati</taxon>
        <taxon>Thermodesulfobacteriota</taxon>
        <taxon>Desulfovibrionia</taxon>
        <taxon>Desulfovibrionales</taxon>
        <taxon>Desulfonatronovibrionaceae</taxon>
        <taxon>Desulfonatronospira</taxon>
    </lineage>
</organism>
<dbReference type="PROSITE" id="PS51371">
    <property type="entry name" value="CBS"/>
    <property type="match status" value="2"/>
</dbReference>
<dbReference type="Pfam" id="PF10335">
    <property type="entry name" value="DUF294_C"/>
    <property type="match status" value="1"/>
</dbReference>
<evidence type="ECO:0000313" key="5">
    <source>
        <dbReference type="EMBL" id="EFI35776.1"/>
    </source>
</evidence>
<dbReference type="SUPFAM" id="SSF54631">
    <property type="entry name" value="CBS-domain pair"/>
    <property type="match status" value="1"/>
</dbReference>
<dbReference type="Gene3D" id="3.10.580.10">
    <property type="entry name" value="CBS-domain"/>
    <property type="match status" value="1"/>
</dbReference>
<dbReference type="InterPro" id="IPR000595">
    <property type="entry name" value="cNMP-bd_dom"/>
</dbReference>